<evidence type="ECO:0000313" key="2">
    <source>
        <dbReference type="EMBL" id="KAJ8018667.1"/>
    </source>
</evidence>
<protein>
    <recommendedName>
        <fullName evidence="4">SAM domain-containing protein</fullName>
    </recommendedName>
</protein>
<name>A0A9Q0Y9P5_HOLLE</name>
<feature type="region of interest" description="Disordered" evidence="1">
    <location>
        <begin position="581"/>
        <end position="628"/>
    </location>
</feature>
<dbReference type="Proteomes" id="UP001152320">
    <property type="component" value="Unassembled WGS sequence"/>
</dbReference>
<gene>
    <name evidence="2" type="ORF">HOLleu_43234</name>
</gene>
<dbReference type="AlphaFoldDB" id="A0A9Q0Y9P5"/>
<sequence length="876" mass="99233">MVLMKALCNSLKRFHPVIQDDNLHLEENLLAPNEEMQDDVIEEQPYDNAVGDVEQQYVEAEQNYLKDLSEQQLQSQAAQFVMRMRGTASVTTSAVTEMVNSAAMLFQDVVGSLQESVSAVLEEENIDMQSPSVQELMTKFQSFSNLFDGLETPFQQNKYMKEKMRMVSPTSIALGTRYDQYVDKLTGAMRQKLVTETFQYISVLKTLEYVLTDDTLDLITSESSAGREMLRGFVDSEQFLQHPLFKEYPTALRIQLYYDDVEVTNPLGSKTTIHKLGLFYFSLDNLPRKYNSCVNAVHLLAVCHAIDLKRYGFCPILRPFVDEIKQLETDTGVELQLMRGPRRFNGTLVSAVGDTLAMHEMFGLLSPSANRLCRICLATREDIQSIFSEDEFVMRDIETHELHIEEAEHMRNGNPNTGVKKACILNNLRYFHTTTNYNFDIMHDMLEGVCPFEVKLLLNYCIYVEHYISLEELNRRLKSFAYQLIDRKNKPSELTRSVLTNLGDHKLKQRASQMWCLVRMLPFLIGDKKIFDMDAMRTLTEADLREIGVTSFGVRRKLSMATKAHQDVQVLSSSEESTFSDLTSSSSAASSPCAPTAPEQPSTPSTPLTPSTPSTSCPSSSGRSKLTFTKPDDFQLKEILEGNQLGEGVLEELEAGHLTIASRKKLVQVLVAYLIEQVGSLYPTGPQKVALARAIVEQYPCTKDSMPGTEGYVEFLKYHPPVPENKGVLKTYFKDTHKFRQKTFKSNLPSVTQILNDWPRLRDMPELINVEFDLMFTTGSEFLSKWHHQFTTNILHVAKRQNKAALNDIISRYVDGDDDLCSLELLVTMLRTSNYRKNVKGKGASTSSASTIDAVSFLIQNTVVNKASCTLYNYQV</sequence>
<keyword evidence="3" id="KW-1185">Reference proteome</keyword>
<reference evidence="2" key="1">
    <citation type="submission" date="2021-10" db="EMBL/GenBank/DDBJ databases">
        <title>Tropical sea cucumber genome reveals ecological adaptation and Cuvierian tubules defense mechanism.</title>
        <authorList>
            <person name="Chen T."/>
        </authorList>
    </citation>
    <scope>NUCLEOTIDE SEQUENCE</scope>
    <source>
        <strain evidence="2">Nanhai2018</strain>
        <tissue evidence="2">Muscle</tissue>
    </source>
</reference>
<dbReference type="Gene3D" id="1.10.150.50">
    <property type="entry name" value="Transcription Factor, Ets-1"/>
    <property type="match status" value="1"/>
</dbReference>
<dbReference type="PANTHER" id="PTHR31025">
    <property type="entry name" value="SI:CH211-196P9.1-RELATED"/>
    <property type="match status" value="1"/>
</dbReference>
<organism evidence="2 3">
    <name type="scientific">Holothuria leucospilota</name>
    <name type="common">Black long sea cucumber</name>
    <name type="synonym">Mertensiothuria leucospilota</name>
    <dbReference type="NCBI Taxonomy" id="206669"/>
    <lineage>
        <taxon>Eukaryota</taxon>
        <taxon>Metazoa</taxon>
        <taxon>Echinodermata</taxon>
        <taxon>Eleutherozoa</taxon>
        <taxon>Echinozoa</taxon>
        <taxon>Holothuroidea</taxon>
        <taxon>Aspidochirotacea</taxon>
        <taxon>Aspidochirotida</taxon>
        <taxon>Holothuriidae</taxon>
        <taxon>Holothuria</taxon>
    </lineage>
</organism>
<dbReference type="OrthoDB" id="7697851at2759"/>
<evidence type="ECO:0008006" key="4">
    <source>
        <dbReference type="Google" id="ProtNLM"/>
    </source>
</evidence>
<accession>A0A9Q0Y9P5</accession>
<comment type="caution">
    <text evidence="2">The sequence shown here is derived from an EMBL/GenBank/DDBJ whole genome shotgun (WGS) entry which is preliminary data.</text>
</comment>
<feature type="compositionally biased region" description="Low complexity" evidence="1">
    <location>
        <begin position="581"/>
        <end position="621"/>
    </location>
</feature>
<dbReference type="PANTHER" id="PTHR31025:SF9">
    <property type="entry name" value="SI:DKEY-286J15.1"/>
    <property type="match status" value="1"/>
</dbReference>
<evidence type="ECO:0000313" key="3">
    <source>
        <dbReference type="Proteomes" id="UP001152320"/>
    </source>
</evidence>
<proteinExistence type="predicted"/>
<evidence type="ECO:0000256" key="1">
    <source>
        <dbReference type="SAM" id="MobiDB-lite"/>
    </source>
</evidence>
<dbReference type="EMBL" id="JAIZAY010000241">
    <property type="protein sequence ID" value="KAJ8018667.1"/>
    <property type="molecule type" value="Genomic_DNA"/>
</dbReference>
<dbReference type="InterPro" id="IPR013761">
    <property type="entry name" value="SAM/pointed_sf"/>
</dbReference>